<organism evidence="2 3">
    <name type="scientific">Peribacillus saganii</name>
    <dbReference type="NCBI Taxonomy" id="2303992"/>
    <lineage>
        <taxon>Bacteria</taxon>
        <taxon>Bacillati</taxon>
        <taxon>Bacillota</taxon>
        <taxon>Bacilli</taxon>
        <taxon>Bacillales</taxon>
        <taxon>Bacillaceae</taxon>
        <taxon>Peribacillus</taxon>
    </lineage>
</organism>
<dbReference type="Pfam" id="PF10732">
    <property type="entry name" value="DUF2524"/>
    <property type="match status" value="1"/>
</dbReference>
<dbReference type="OrthoDB" id="2970872at2"/>
<reference evidence="2 3" key="1">
    <citation type="submission" date="2018-08" db="EMBL/GenBank/DDBJ databases">
        <title>Bacillus chawlae sp. nov., Bacillus glennii sp. nov., and Bacillus saganii sp. nov. Isolated from the Vehicle Assembly Building at Kennedy Space Center where the Viking Spacecraft were Assembled.</title>
        <authorList>
            <person name="Seuylemezian A."/>
            <person name="Vaishampayan P."/>
        </authorList>
    </citation>
    <scope>NUCLEOTIDE SEQUENCE [LARGE SCALE GENOMIC DNA]</scope>
    <source>
        <strain evidence="2 3">V47-23a</strain>
    </source>
</reference>
<name>A0A372LNR4_9BACI</name>
<dbReference type="RefSeq" id="WP_117326848.1">
    <property type="nucleotide sequence ID" value="NZ_QVTE01000031.1"/>
</dbReference>
<evidence type="ECO:0000313" key="2">
    <source>
        <dbReference type="EMBL" id="RFU68708.1"/>
    </source>
</evidence>
<proteinExistence type="predicted"/>
<keyword evidence="1" id="KW-0175">Coiled coil</keyword>
<dbReference type="EMBL" id="QVTE01000031">
    <property type="protein sequence ID" value="RFU68708.1"/>
    <property type="molecule type" value="Genomic_DNA"/>
</dbReference>
<sequence>MATREAVEKCLQRCEATLLNARDQFQEASVQQHYNDTGYSNSQLEIQSALDELDRLSRSANDQQRDRLYRMGLQLRQMQNNMILLDY</sequence>
<dbReference type="Proteomes" id="UP000264541">
    <property type="component" value="Unassembled WGS sequence"/>
</dbReference>
<evidence type="ECO:0000256" key="1">
    <source>
        <dbReference type="SAM" id="Coils"/>
    </source>
</evidence>
<comment type="caution">
    <text evidence="2">The sequence shown here is derived from an EMBL/GenBank/DDBJ whole genome shotgun (WGS) entry which is preliminary data.</text>
</comment>
<dbReference type="InterPro" id="IPR019668">
    <property type="entry name" value="Uncharacterised_YtzC"/>
</dbReference>
<dbReference type="AlphaFoldDB" id="A0A372LNR4"/>
<feature type="coiled-coil region" evidence="1">
    <location>
        <begin position="11"/>
        <end position="66"/>
    </location>
</feature>
<gene>
    <name evidence="2" type="ORF">D0469_11250</name>
</gene>
<evidence type="ECO:0000313" key="3">
    <source>
        <dbReference type="Proteomes" id="UP000264541"/>
    </source>
</evidence>
<protein>
    <submittedName>
        <fullName evidence="2">DUF2524 family protein</fullName>
    </submittedName>
</protein>
<accession>A0A372LNR4</accession>
<keyword evidence="3" id="KW-1185">Reference proteome</keyword>